<dbReference type="InterPro" id="IPR000792">
    <property type="entry name" value="Tscrpt_reg_LuxR_C"/>
</dbReference>
<keyword evidence="6" id="KW-1185">Reference proteome</keyword>
<dbReference type="GO" id="GO:0003677">
    <property type="term" value="F:DNA binding"/>
    <property type="evidence" value="ECO:0007669"/>
    <property type="project" value="UniProtKB-KW"/>
</dbReference>
<protein>
    <submittedName>
        <fullName evidence="5">Transcriptional regulator, LuxR family</fullName>
    </submittedName>
</protein>
<evidence type="ECO:0000256" key="2">
    <source>
        <dbReference type="ARBA" id="ARBA00023125"/>
    </source>
</evidence>
<dbReference type="PROSITE" id="PS00622">
    <property type="entry name" value="HTH_LUXR_1"/>
    <property type="match status" value="1"/>
</dbReference>
<dbReference type="Proteomes" id="UP000002743">
    <property type="component" value="Chromosome"/>
</dbReference>
<evidence type="ECO:0000256" key="3">
    <source>
        <dbReference type="ARBA" id="ARBA00023163"/>
    </source>
</evidence>
<dbReference type="InterPro" id="IPR017470">
    <property type="entry name" value="Tscrpt_reg_EpsA"/>
</dbReference>
<dbReference type="OrthoDB" id="135231at2"/>
<dbReference type="CDD" id="cd06170">
    <property type="entry name" value="LuxR_C_like"/>
    <property type="match status" value="1"/>
</dbReference>
<keyword evidence="3" id="KW-0804">Transcription</keyword>
<dbReference type="PROSITE" id="PS50043">
    <property type="entry name" value="HTH_LUXR_2"/>
    <property type="match status" value="1"/>
</dbReference>
<dbReference type="KEGG" id="mei:Msip34_1840"/>
<dbReference type="PANTHER" id="PTHR44688">
    <property type="entry name" value="DNA-BINDING TRANSCRIPTIONAL ACTIVATOR DEVR_DOSR"/>
    <property type="match status" value="1"/>
</dbReference>
<dbReference type="SUPFAM" id="SSF46894">
    <property type="entry name" value="C-terminal effector domain of the bipartite response regulators"/>
    <property type="match status" value="1"/>
</dbReference>
<sequence>MFITKELTDIEKAQLIDLMHESLRIRSHFEFFLWMQGKLQQFLPHEIMITAWGDFSMGVIYFNIVSPLPGVRTEKISSGDLNPLLKRLFNYWLSHTKAPFTLSAENGVFQDCDVLPAEVNSHLKNMKSALVHGIKDFRGRHDCLYILLNSTPTMPNTSRYMLESLLPYIDSALRQLEHLPVQHPADKEASEELHEEENEALEQLSSREIEIMEWVRNGKTNQEIGMILDISSFTVKNHLQRIFKKLDVLNRAQAVSKFKQTPRAS</sequence>
<dbReference type="EMBL" id="CP001674">
    <property type="protein sequence ID" value="ACT51083.1"/>
    <property type="molecule type" value="Genomic_DNA"/>
</dbReference>
<dbReference type="GO" id="GO:0006355">
    <property type="term" value="P:regulation of DNA-templated transcription"/>
    <property type="evidence" value="ECO:0007669"/>
    <property type="project" value="InterPro"/>
</dbReference>
<proteinExistence type="predicted"/>
<dbReference type="InterPro" id="IPR036388">
    <property type="entry name" value="WH-like_DNA-bd_sf"/>
</dbReference>
<name>C6X6U0_METGS</name>
<reference evidence="6" key="1">
    <citation type="submission" date="2009-07" db="EMBL/GenBank/DDBJ databases">
        <title>Complete sequence of chromosome of Methylovorus sp. SIP3-4.</title>
        <authorList>
            <person name="Lucas S."/>
            <person name="Copeland A."/>
            <person name="Lapidus A."/>
            <person name="Glavina del Rio T."/>
            <person name="Tice H."/>
            <person name="Bruce D."/>
            <person name="Goodwin L."/>
            <person name="Pitluck S."/>
            <person name="Clum A."/>
            <person name="Larimer F."/>
            <person name="Land M."/>
            <person name="Hauser L."/>
            <person name="Kyrpides N."/>
            <person name="Mikhailova N."/>
            <person name="Kayluzhnaya M."/>
            <person name="Chistoserdova L."/>
        </authorList>
    </citation>
    <scope>NUCLEOTIDE SEQUENCE [LARGE SCALE GENOMIC DNA]</scope>
    <source>
        <strain evidence="6">SIP3-4</strain>
    </source>
</reference>
<dbReference type="STRING" id="582744.Msip34_1840"/>
<dbReference type="AlphaFoldDB" id="C6X6U0"/>
<organism evidence="5 6">
    <name type="scientific">Methylovorus glucosotrophus (strain SIP3-4)</name>
    <dbReference type="NCBI Taxonomy" id="582744"/>
    <lineage>
        <taxon>Bacteria</taxon>
        <taxon>Pseudomonadati</taxon>
        <taxon>Pseudomonadota</taxon>
        <taxon>Betaproteobacteria</taxon>
        <taxon>Nitrosomonadales</taxon>
        <taxon>Methylophilaceae</taxon>
        <taxon>Methylovorus</taxon>
    </lineage>
</organism>
<dbReference type="HOGENOM" id="CLU_072786_3_0_4"/>
<dbReference type="SMART" id="SM00421">
    <property type="entry name" value="HTH_LUXR"/>
    <property type="match status" value="1"/>
</dbReference>
<gene>
    <name evidence="5" type="ordered locus">Msip34_1840</name>
</gene>
<dbReference type="RefSeq" id="WP_015830466.1">
    <property type="nucleotide sequence ID" value="NC_012969.1"/>
</dbReference>
<feature type="domain" description="HTH luxR-type" evidence="4">
    <location>
        <begin position="197"/>
        <end position="262"/>
    </location>
</feature>
<dbReference type="eggNOG" id="COG2197">
    <property type="taxonomic scope" value="Bacteria"/>
</dbReference>
<evidence type="ECO:0000313" key="6">
    <source>
        <dbReference type="Proteomes" id="UP000002743"/>
    </source>
</evidence>
<evidence type="ECO:0000259" key="4">
    <source>
        <dbReference type="PROSITE" id="PS50043"/>
    </source>
</evidence>
<accession>C6X6U0</accession>
<dbReference type="InterPro" id="IPR016032">
    <property type="entry name" value="Sig_transdc_resp-reg_C-effctor"/>
</dbReference>
<evidence type="ECO:0000256" key="1">
    <source>
        <dbReference type="ARBA" id="ARBA00023015"/>
    </source>
</evidence>
<dbReference type="Gene3D" id="1.10.10.10">
    <property type="entry name" value="Winged helix-like DNA-binding domain superfamily/Winged helix DNA-binding domain"/>
    <property type="match status" value="1"/>
</dbReference>
<dbReference type="NCBIfam" id="TIGR03020">
    <property type="entry name" value="EpsA"/>
    <property type="match status" value="1"/>
</dbReference>
<dbReference type="PRINTS" id="PR00038">
    <property type="entry name" value="HTHLUXR"/>
</dbReference>
<reference evidence="5 6" key="2">
    <citation type="journal article" date="2011" name="J. Bacteriol.">
        <title>Genomes of three methylotrophs from a single niche uncover genetic and metabolic divergence of Methylophilaceae.</title>
        <authorList>
            <person name="Lapidus A."/>
            <person name="Clum A."/>
            <person name="Labutti K."/>
            <person name="Kaluzhnaya M.G."/>
            <person name="Lim S."/>
            <person name="Beck D.A."/>
            <person name="Glavina Del Rio T."/>
            <person name="Nolan M."/>
            <person name="Mavromatis K."/>
            <person name="Huntemann M."/>
            <person name="Lucas S."/>
            <person name="Lidstrom M.E."/>
            <person name="Ivanova N."/>
            <person name="Chistoserdova L."/>
        </authorList>
    </citation>
    <scope>NUCLEOTIDE SEQUENCE [LARGE SCALE GENOMIC DNA]</scope>
    <source>
        <strain evidence="5 6">SIP3-4</strain>
    </source>
</reference>
<dbReference type="Pfam" id="PF00196">
    <property type="entry name" value="GerE"/>
    <property type="match status" value="1"/>
</dbReference>
<evidence type="ECO:0000313" key="5">
    <source>
        <dbReference type="EMBL" id="ACT51083.1"/>
    </source>
</evidence>
<keyword evidence="1" id="KW-0805">Transcription regulation</keyword>
<dbReference type="PANTHER" id="PTHR44688:SF16">
    <property type="entry name" value="DNA-BINDING TRANSCRIPTIONAL ACTIVATOR DEVR_DOSR"/>
    <property type="match status" value="1"/>
</dbReference>
<keyword evidence="2" id="KW-0238">DNA-binding</keyword>